<evidence type="ECO:0000313" key="3">
    <source>
        <dbReference type="Proteomes" id="UP001233172"/>
    </source>
</evidence>
<accession>A0AAD8BHK6</accession>
<sequence length="103" mass="11609">MVLIVTTAIFLSHGETVLLVAYKASLGRWCPAKAGRTVCVWVVAKGDGTMGVHGRKDAWRQERRVRSDDISPSSTFEGSDIYSYIEVAKYLPYISHLYNRWTV</sequence>
<keyword evidence="1" id="KW-0732">Signal</keyword>
<feature type="chain" id="PRO_5041901351" description="Secreted protein" evidence="1">
    <location>
        <begin position="17"/>
        <end position="103"/>
    </location>
</feature>
<evidence type="ECO:0000313" key="2">
    <source>
        <dbReference type="EMBL" id="KAK0054307.1"/>
    </source>
</evidence>
<comment type="caution">
    <text evidence="2">The sequence shown here is derived from an EMBL/GenBank/DDBJ whole genome shotgun (WGS) entry which is preliminary data.</text>
</comment>
<protein>
    <recommendedName>
        <fullName evidence="4">Secreted protein</fullName>
    </recommendedName>
</protein>
<name>A0AAD8BHK6_BIOPF</name>
<gene>
    <name evidence="2" type="ORF">Bpfe_016135</name>
</gene>
<dbReference type="Proteomes" id="UP001233172">
    <property type="component" value="Unassembled WGS sequence"/>
</dbReference>
<evidence type="ECO:0000256" key="1">
    <source>
        <dbReference type="SAM" id="SignalP"/>
    </source>
</evidence>
<organism evidence="2 3">
    <name type="scientific">Biomphalaria pfeifferi</name>
    <name type="common">Bloodfluke planorb</name>
    <name type="synonym">Freshwater snail</name>
    <dbReference type="NCBI Taxonomy" id="112525"/>
    <lineage>
        <taxon>Eukaryota</taxon>
        <taxon>Metazoa</taxon>
        <taxon>Spiralia</taxon>
        <taxon>Lophotrochozoa</taxon>
        <taxon>Mollusca</taxon>
        <taxon>Gastropoda</taxon>
        <taxon>Heterobranchia</taxon>
        <taxon>Euthyneura</taxon>
        <taxon>Panpulmonata</taxon>
        <taxon>Hygrophila</taxon>
        <taxon>Lymnaeoidea</taxon>
        <taxon>Planorbidae</taxon>
        <taxon>Biomphalaria</taxon>
    </lineage>
</organism>
<dbReference type="AlphaFoldDB" id="A0AAD8BHK6"/>
<reference evidence="2" key="2">
    <citation type="submission" date="2023-04" db="EMBL/GenBank/DDBJ databases">
        <authorList>
            <person name="Bu L."/>
            <person name="Lu L."/>
            <person name="Laidemitt M.R."/>
            <person name="Zhang S.M."/>
            <person name="Mutuku M."/>
            <person name="Mkoji G."/>
            <person name="Steinauer M."/>
            <person name="Loker E.S."/>
        </authorList>
    </citation>
    <scope>NUCLEOTIDE SEQUENCE</scope>
    <source>
        <strain evidence="2">KasaAsao</strain>
        <tissue evidence="2">Whole Snail</tissue>
    </source>
</reference>
<reference evidence="2" key="1">
    <citation type="journal article" date="2023" name="PLoS Negl. Trop. Dis.">
        <title>A genome sequence for Biomphalaria pfeifferi, the major vector snail for the human-infecting parasite Schistosoma mansoni.</title>
        <authorList>
            <person name="Bu L."/>
            <person name="Lu L."/>
            <person name="Laidemitt M.R."/>
            <person name="Zhang S.M."/>
            <person name="Mutuku M."/>
            <person name="Mkoji G."/>
            <person name="Steinauer M."/>
            <person name="Loker E.S."/>
        </authorList>
    </citation>
    <scope>NUCLEOTIDE SEQUENCE</scope>
    <source>
        <strain evidence="2">KasaAsao</strain>
    </source>
</reference>
<keyword evidence="3" id="KW-1185">Reference proteome</keyword>
<proteinExistence type="predicted"/>
<dbReference type="EMBL" id="JASAOG010000078">
    <property type="protein sequence ID" value="KAK0054307.1"/>
    <property type="molecule type" value="Genomic_DNA"/>
</dbReference>
<evidence type="ECO:0008006" key="4">
    <source>
        <dbReference type="Google" id="ProtNLM"/>
    </source>
</evidence>
<feature type="signal peptide" evidence="1">
    <location>
        <begin position="1"/>
        <end position="16"/>
    </location>
</feature>